<evidence type="ECO:0000313" key="1">
    <source>
        <dbReference type="EMBL" id="MBB5780128.1"/>
    </source>
</evidence>
<name>A0A7W9GAI5_9ACTN</name>
<accession>A0A7W9GAI5</accession>
<dbReference type="EMBL" id="JACHMB010000001">
    <property type="protein sequence ID" value="MBB5780128.1"/>
    <property type="molecule type" value="Genomic_DNA"/>
</dbReference>
<dbReference type="Proteomes" id="UP000579153">
    <property type="component" value="Unassembled WGS sequence"/>
</dbReference>
<dbReference type="Pfam" id="PF04672">
    <property type="entry name" value="Methyltransf_19"/>
    <property type="match status" value="1"/>
</dbReference>
<dbReference type="RefSeq" id="WP_185073374.1">
    <property type="nucleotide sequence ID" value="NZ_JACHMB010000001.1"/>
</dbReference>
<dbReference type="InterPro" id="IPR006764">
    <property type="entry name" value="SAM_dep_MeTrfase_SAV2177_type"/>
</dbReference>
<dbReference type="AlphaFoldDB" id="A0A7W9GAI5"/>
<dbReference type="Gene3D" id="3.40.50.150">
    <property type="entry name" value="Vaccinia Virus protein VP39"/>
    <property type="match status" value="1"/>
</dbReference>
<dbReference type="PIRSF" id="PIRSF017393">
    <property type="entry name" value="MTase_SAV2177"/>
    <property type="match status" value="1"/>
</dbReference>
<evidence type="ECO:0008006" key="3">
    <source>
        <dbReference type="Google" id="ProtNLM"/>
    </source>
</evidence>
<gene>
    <name evidence="1" type="ORF">HD596_006884</name>
</gene>
<keyword evidence="2" id="KW-1185">Reference proteome</keyword>
<sequence>MTEQAPQGVDPHIPNAARMYDYFLGGKDNFQADRDLAELVLSAVPETRDGTRENRALIGRFVRYLCEQGITQFLDLGSGLPAQENVHEVALRHTPDARVVYVDNDPVVATHGRALLADPERVAMVLGDVRRPKEILANPEVRALLDFERPVAVLMMFILHLIPDEDDPDTFVAAYREAMAPGSYLAISHVGSDSHSALTDRVVEFYQRANMPFRPRPGKEIAAFFGDFEFIPPGYLANGIGPELGWPYIDRDVPIFLDPDLSRMGYAGIARKP</sequence>
<protein>
    <recommendedName>
        <fullName evidence="3">S-adenosyl methyltransferase</fullName>
    </recommendedName>
</protein>
<comment type="caution">
    <text evidence="1">The sequence shown here is derived from an EMBL/GenBank/DDBJ whole genome shotgun (WGS) entry which is preliminary data.</text>
</comment>
<organism evidence="1 2">
    <name type="scientific">Nonomuraea jabiensis</name>
    <dbReference type="NCBI Taxonomy" id="882448"/>
    <lineage>
        <taxon>Bacteria</taxon>
        <taxon>Bacillati</taxon>
        <taxon>Actinomycetota</taxon>
        <taxon>Actinomycetes</taxon>
        <taxon>Streptosporangiales</taxon>
        <taxon>Streptosporangiaceae</taxon>
        <taxon>Nonomuraea</taxon>
    </lineage>
</organism>
<reference evidence="1 2" key="1">
    <citation type="submission" date="2020-08" db="EMBL/GenBank/DDBJ databases">
        <title>Sequencing the genomes of 1000 actinobacteria strains.</title>
        <authorList>
            <person name="Klenk H.-P."/>
        </authorList>
    </citation>
    <scope>NUCLEOTIDE SEQUENCE [LARGE SCALE GENOMIC DNA]</scope>
    <source>
        <strain evidence="1 2">DSM 45507</strain>
    </source>
</reference>
<proteinExistence type="predicted"/>
<evidence type="ECO:0000313" key="2">
    <source>
        <dbReference type="Proteomes" id="UP000579153"/>
    </source>
</evidence>
<dbReference type="InterPro" id="IPR029063">
    <property type="entry name" value="SAM-dependent_MTases_sf"/>
</dbReference>
<dbReference type="SUPFAM" id="SSF53335">
    <property type="entry name" value="S-adenosyl-L-methionine-dependent methyltransferases"/>
    <property type="match status" value="1"/>
</dbReference>